<feature type="compositionally biased region" description="Basic and acidic residues" evidence="1">
    <location>
        <begin position="13"/>
        <end position="23"/>
    </location>
</feature>
<keyword evidence="3" id="KW-1185">Reference proteome</keyword>
<comment type="caution">
    <text evidence="2">The sequence shown here is derived from an EMBL/GenBank/DDBJ whole genome shotgun (WGS) entry which is preliminary data.</text>
</comment>
<feature type="region of interest" description="Disordered" evidence="1">
    <location>
        <begin position="1"/>
        <end position="26"/>
    </location>
</feature>
<evidence type="ECO:0000256" key="1">
    <source>
        <dbReference type="SAM" id="MobiDB-lite"/>
    </source>
</evidence>
<dbReference type="Proteomes" id="UP000252519">
    <property type="component" value="Unassembled WGS sequence"/>
</dbReference>
<sequence length="293" mass="32234">MAHSRTKQLVRCKAKETSPDTRSEGPIISSKVLDSIRDWRKRLYRAFKSKKPKAAVPRIVESSLATDTRAASASQIVDFKDLTPLVIDKNRQVLLSRKEANWESNMASAKAQTFGRDPNGKIVRLFGTETSGYRSAPQGDSPPDQLSNDYLPVSPISSNRKAYRTPGGRNVVYIPAPPTLAALPSSPVTAPPPTLPSLITFPFPQNTPGFPEQQYTTTPMYNQPFNSYTNTPAPNFAGANFNLPAQQPIELPTIAPNYVSQNGDNDMDGGFEDDNFQQQGETMNTVSWISVRS</sequence>
<feature type="compositionally biased region" description="Basic residues" evidence="1">
    <location>
        <begin position="1"/>
        <end position="12"/>
    </location>
</feature>
<gene>
    <name evidence="2" type="ORF">ANCCAN_15041</name>
</gene>
<accession>A0A368G6X8</accession>
<name>A0A368G6X8_ANCCA</name>
<protein>
    <submittedName>
        <fullName evidence="2">Uncharacterized protein</fullName>
    </submittedName>
</protein>
<reference evidence="2 3" key="1">
    <citation type="submission" date="2014-10" db="EMBL/GenBank/DDBJ databases">
        <title>Draft genome of the hookworm Ancylostoma caninum.</title>
        <authorList>
            <person name="Mitreva M."/>
        </authorList>
    </citation>
    <scope>NUCLEOTIDE SEQUENCE [LARGE SCALE GENOMIC DNA]</scope>
    <source>
        <strain evidence="2 3">Baltimore</strain>
    </source>
</reference>
<evidence type="ECO:0000313" key="2">
    <source>
        <dbReference type="EMBL" id="RCN39049.1"/>
    </source>
</evidence>
<proteinExistence type="predicted"/>
<dbReference type="OrthoDB" id="5775991at2759"/>
<dbReference type="EMBL" id="JOJR01000360">
    <property type="protein sequence ID" value="RCN39049.1"/>
    <property type="molecule type" value="Genomic_DNA"/>
</dbReference>
<dbReference type="AlphaFoldDB" id="A0A368G6X8"/>
<evidence type="ECO:0000313" key="3">
    <source>
        <dbReference type="Proteomes" id="UP000252519"/>
    </source>
</evidence>
<organism evidence="2 3">
    <name type="scientific">Ancylostoma caninum</name>
    <name type="common">Dog hookworm</name>
    <dbReference type="NCBI Taxonomy" id="29170"/>
    <lineage>
        <taxon>Eukaryota</taxon>
        <taxon>Metazoa</taxon>
        <taxon>Ecdysozoa</taxon>
        <taxon>Nematoda</taxon>
        <taxon>Chromadorea</taxon>
        <taxon>Rhabditida</taxon>
        <taxon>Rhabditina</taxon>
        <taxon>Rhabditomorpha</taxon>
        <taxon>Strongyloidea</taxon>
        <taxon>Ancylostomatidae</taxon>
        <taxon>Ancylostomatinae</taxon>
        <taxon>Ancylostoma</taxon>
    </lineage>
</organism>